<keyword evidence="2" id="KW-1185">Reference proteome</keyword>
<gene>
    <name evidence="1" type="ORF">DWU98_06455</name>
</gene>
<proteinExistence type="predicted"/>
<reference evidence="1 2" key="1">
    <citation type="submission" date="2018-07" db="EMBL/GenBank/DDBJ databases">
        <title>Dyella monticola sp. nov. and Dyella psychrodurans sp. nov. isolated from monsoon evergreen broad-leaved forest soil of Dinghu Mountain, China.</title>
        <authorList>
            <person name="Gao Z."/>
            <person name="Qiu L."/>
        </authorList>
    </citation>
    <scope>NUCLEOTIDE SEQUENCE [LARGE SCALE GENOMIC DNA]</scope>
    <source>
        <strain evidence="1 2">4G-K06</strain>
    </source>
</reference>
<dbReference type="AlphaFoldDB" id="A0A370X321"/>
<accession>A0A370X321</accession>
<dbReference type="Proteomes" id="UP000254258">
    <property type="component" value="Unassembled WGS sequence"/>
</dbReference>
<evidence type="ECO:0000313" key="1">
    <source>
        <dbReference type="EMBL" id="RDS82788.1"/>
    </source>
</evidence>
<name>A0A370X321_9GAMM</name>
<comment type="caution">
    <text evidence="1">The sequence shown here is derived from an EMBL/GenBank/DDBJ whole genome shotgun (WGS) entry which is preliminary data.</text>
</comment>
<evidence type="ECO:0000313" key="2">
    <source>
        <dbReference type="Proteomes" id="UP000254258"/>
    </source>
</evidence>
<protein>
    <submittedName>
        <fullName evidence="1">Uncharacterized protein</fullName>
    </submittedName>
</protein>
<sequence length="147" mass="16323">MPSQVASWSLVTTDEELLGVGLLYAGVMLHGKHLRKRLVTGALKEQLINQIGARRLTEALRYDIDPPATLAHDVDRYALKAFGLAVMYRYTRAAHMEAGRRLLRRFSSEDPVLRPALCAARRLATRFCSPIGNMVLSSLDLAMGDSK</sequence>
<organism evidence="1 2">
    <name type="scientific">Dyella monticola</name>
    <dbReference type="NCBI Taxonomy" id="1927958"/>
    <lineage>
        <taxon>Bacteria</taxon>
        <taxon>Pseudomonadati</taxon>
        <taxon>Pseudomonadota</taxon>
        <taxon>Gammaproteobacteria</taxon>
        <taxon>Lysobacterales</taxon>
        <taxon>Rhodanobacteraceae</taxon>
        <taxon>Dyella</taxon>
    </lineage>
</organism>
<dbReference type="EMBL" id="QRBE01000003">
    <property type="protein sequence ID" value="RDS82788.1"/>
    <property type="molecule type" value="Genomic_DNA"/>
</dbReference>